<evidence type="ECO:0000313" key="2">
    <source>
        <dbReference type="EMBL" id="OQV13403.1"/>
    </source>
</evidence>
<keyword evidence="3" id="KW-1185">Reference proteome</keyword>
<sequence>MASLLELSAASLKRKLEAANLPPSSCGVVGAYAVCEALGVPYELSSSHLSFINTRSHSASIAAYLRSRSQAGMTAATLAELTHHVSRGRIHATFIPSRGSTAEEIARLLRQFLPQKTVIILTLNLQMMDTDEVDVDQLADAWHHHPVAGLGEGGKFRMIYPDAEFSAEELHRMLDCESVLLVRARDILYQTTPKGTFETLLYPRDMGDLEELRREEDPRWSEFSVVDSLYELLHDADDYFYEVLSLRNRKRIRIPAIYTPGITIFVDRNDTAARQTLENITMINQKLPAGQMLSTPTERKSGNPEEAAK</sequence>
<dbReference type="Proteomes" id="UP000192578">
    <property type="component" value="Unassembled WGS sequence"/>
</dbReference>
<feature type="region of interest" description="Disordered" evidence="1">
    <location>
        <begin position="288"/>
        <end position="309"/>
    </location>
</feature>
<dbReference type="AlphaFoldDB" id="A0A1W0WE52"/>
<feature type="compositionally biased region" description="Basic and acidic residues" evidence="1">
    <location>
        <begin position="297"/>
        <end position="309"/>
    </location>
</feature>
<protein>
    <submittedName>
        <fullName evidence="2">Uncharacterized protein</fullName>
    </submittedName>
</protein>
<proteinExistence type="predicted"/>
<evidence type="ECO:0000256" key="1">
    <source>
        <dbReference type="SAM" id="MobiDB-lite"/>
    </source>
</evidence>
<gene>
    <name evidence="2" type="ORF">BV898_12355</name>
</gene>
<comment type="caution">
    <text evidence="2">The sequence shown here is derived from an EMBL/GenBank/DDBJ whole genome shotgun (WGS) entry which is preliminary data.</text>
</comment>
<evidence type="ECO:0000313" key="3">
    <source>
        <dbReference type="Proteomes" id="UP000192578"/>
    </source>
</evidence>
<dbReference type="OrthoDB" id="10064600at2759"/>
<dbReference type="EMBL" id="MTYJ01000124">
    <property type="protein sequence ID" value="OQV13403.1"/>
    <property type="molecule type" value="Genomic_DNA"/>
</dbReference>
<reference evidence="3" key="1">
    <citation type="submission" date="2017-01" db="EMBL/GenBank/DDBJ databases">
        <title>Comparative genomics of anhydrobiosis in the tardigrade Hypsibius dujardini.</title>
        <authorList>
            <person name="Yoshida Y."/>
            <person name="Koutsovoulos G."/>
            <person name="Laetsch D."/>
            <person name="Stevens L."/>
            <person name="Kumar S."/>
            <person name="Horikawa D."/>
            <person name="Ishino K."/>
            <person name="Komine S."/>
            <person name="Tomita M."/>
            <person name="Blaxter M."/>
            <person name="Arakawa K."/>
        </authorList>
    </citation>
    <scope>NUCLEOTIDE SEQUENCE [LARGE SCALE GENOMIC DNA]</scope>
    <source>
        <strain evidence="3">Z151</strain>
    </source>
</reference>
<organism evidence="2 3">
    <name type="scientific">Hypsibius exemplaris</name>
    <name type="common">Freshwater tardigrade</name>
    <dbReference type="NCBI Taxonomy" id="2072580"/>
    <lineage>
        <taxon>Eukaryota</taxon>
        <taxon>Metazoa</taxon>
        <taxon>Ecdysozoa</taxon>
        <taxon>Tardigrada</taxon>
        <taxon>Eutardigrada</taxon>
        <taxon>Parachela</taxon>
        <taxon>Hypsibioidea</taxon>
        <taxon>Hypsibiidae</taxon>
        <taxon>Hypsibius</taxon>
    </lineage>
</organism>
<accession>A0A1W0WE52</accession>
<name>A0A1W0WE52_HYPEX</name>